<feature type="transmembrane region" description="Helical" evidence="8">
    <location>
        <begin position="370"/>
        <end position="386"/>
    </location>
</feature>
<dbReference type="NCBIfam" id="TIGR03008">
    <property type="entry name" value="pepcterm_CAAX"/>
    <property type="match status" value="1"/>
</dbReference>
<evidence type="ECO:0000256" key="1">
    <source>
        <dbReference type="ARBA" id="ARBA00004651"/>
    </source>
</evidence>
<evidence type="ECO:0000256" key="6">
    <source>
        <dbReference type="ARBA" id="ARBA00022989"/>
    </source>
</evidence>
<dbReference type="InterPro" id="IPR003675">
    <property type="entry name" value="Rce1/LyrA-like_dom"/>
</dbReference>
<dbReference type="InterPro" id="IPR014346">
    <property type="entry name" value="Prenyl_protease-related"/>
</dbReference>
<evidence type="ECO:0000313" key="10">
    <source>
        <dbReference type="EMBL" id="QEH38895.1"/>
    </source>
</evidence>
<feature type="transmembrane region" description="Helical" evidence="8">
    <location>
        <begin position="304"/>
        <end position="323"/>
    </location>
</feature>
<evidence type="ECO:0000256" key="3">
    <source>
        <dbReference type="ARBA" id="ARBA00022670"/>
    </source>
</evidence>
<comment type="subcellular location">
    <subcellularLocation>
        <location evidence="1">Cell membrane</location>
        <topology evidence="1">Multi-pass membrane protein</topology>
    </subcellularLocation>
</comment>
<dbReference type="KEGG" id="agv:OJF2_75050"/>
<feature type="transmembrane region" description="Helical" evidence="8">
    <location>
        <begin position="398"/>
        <end position="421"/>
    </location>
</feature>
<dbReference type="GO" id="GO:0005886">
    <property type="term" value="C:plasma membrane"/>
    <property type="evidence" value="ECO:0007669"/>
    <property type="project" value="UniProtKB-SubCell"/>
</dbReference>
<dbReference type="GO" id="GO:0004175">
    <property type="term" value="F:endopeptidase activity"/>
    <property type="evidence" value="ECO:0007669"/>
    <property type="project" value="UniProtKB-ARBA"/>
</dbReference>
<evidence type="ECO:0000256" key="4">
    <source>
        <dbReference type="ARBA" id="ARBA00022692"/>
    </source>
</evidence>
<evidence type="ECO:0000313" key="11">
    <source>
        <dbReference type="Proteomes" id="UP000324233"/>
    </source>
</evidence>
<evidence type="ECO:0000256" key="7">
    <source>
        <dbReference type="ARBA" id="ARBA00023136"/>
    </source>
</evidence>
<feature type="transmembrane region" description="Helical" evidence="8">
    <location>
        <begin position="54"/>
        <end position="80"/>
    </location>
</feature>
<feature type="transmembrane region" description="Helical" evidence="8">
    <location>
        <begin position="163"/>
        <end position="181"/>
    </location>
</feature>
<feature type="transmembrane region" description="Helical" evidence="8">
    <location>
        <begin position="264"/>
        <end position="289"/>
    </location>
</feature>
<evidence type="ECO:0000259" key="9">
    <source>
        <dbReference type="Pfam" id="PF02517"/>
    </source>
</evidence>
<feature type="transmembrane region" description="Helical" evidence="8">
    <location>
        <begin position="344"/>
        <end position="364"/>
    </location>
</feature>
<dbReference type="NCBIfam" id="TIGR04162">
    <property type="entry name" value="exo_VPEID"/>
    <property type="match status" value="1"/>
</dbReference>
<keyword evidence="4 8" id="KW-0812">Transmembrane</keyword>
<organism evidence="10 11">
    <name type="scientific">Aquisphaera giovannonii</name>
    <dbReference type="NCBI Taxonomy" id="406548"/>
    <lineage>
        <taxon>Bacteria</taxon>
        <taxon>Pseudomonadati</taxon>
        <taxon>Planctomycetota</taxon>
        <taxon>Planctomycetia</taxon>
        <taxon>Isosphaerales</taxon>
        <taxon>Isosphaeraceae</taxon>
        <taxon>Aquisphaera</taxon>
    </lineage>
</organism>
<protein>
    <submittedName>
        <fullName evidence="10">Transmembrane exosortase (Exosortase_EpsH)</fullName>
    </submittedName>
</protein>
<dbReference type="EMBL" id="CP042997">
    <property type="protein sequence ID" value="QEH38895.1"/>
    <property type="molecule type" value="Genomic_DNA"/>
</dbReference>
<keyword evidence="3" id="KW-0645">Protease</keyword>
<reference evidence="10 11" key="1">
    <citation type="submission" date="2019-08" db="EMBL/GenBank/DDBJ databases">
        <title>Deep-cultivation of Planctomycetes and their phenomic and genomic characterization uncovers novel biology.</title>
        <authorList>
            <person name="Wiegand S."/>
            <person name="Jogler M."/>
            <person name="Boedeker C."/>
            <person name="Pinto D."/>
            <person name="Vollmers J."/>
            <person name="Rivas-Marin E."/>
            <person name="Kohn T."/>
            <person name="Peeters S.H."/>
            <person name="Heuer A."/>
            <person name="Rast P."/>
            <person name="Oberbeckmann S."/>
            <person name="Bunk B."/>
            <person name="Jeske O."/>
            <person name="Meyerdierks A."/>
            <person name="Storesund J.E."/>
            <person name="Kallscheuer N."/>
            <person name="Luecker S."/>
            <person name="Lage O.M."/>
            <person name="Pohl T."/>
            <person name="Merkel B.J."/>
            <person name="Hornburger P."/>
            <person name="Mueller R.-W."/>
            <person name="Bruemmer F."/>
            <person name="Labrenz M."/>
            <person name="Spormann A.M."/>
            <person name="Op den Camp H."/>
            <person name="Overmann J."/>
            <person name="Amann R."/>
            <person name="Jetten M.S.M."/>
            <person name="Mascher T."/>
            <person name="Medema M.H."/>
            <person name="Devos D.P."/>
            <person name="Kaster A.-K."/>
            <person name="Ovreas L."/>
            <person name="Rohde M."/>
            <person name="Galperin M.Y."/>
            <person name="Jogler C."/>
        </authorList>
    </citation>
    <scope>NUCLEOTIDE SEQUENCE [LARGE SCALE GENOMIC DNA]</scope>
    <source>
        <strain evidence="10 11">OJF2</strain>
    </source>
</reference>
<keyword evidence="11" id="KW-1185">Reference proteome</keyword>
<evidence type="ECO:0000256" key="2">
    <source>
        <dbReference type="ARBA" id="ARBA00022475"/>
    </source>
</evidence>
<feature type="transmembrane region" description="Helical" evidence="8">
    <location>
        <begin position="22"/>
        <end position="42"/>
    </location>
</feature>
<dbReference type="NCBIfam" id="TIGR04178">
    <property type="entry name" value="exo_archaeo"/>
    <property type="match status" value="1"/>
</dbReference>
<keyword evidence="5" id="KW-0378">Hydrolase</keyword>
<sequence>MSLAESIGSSPASGPRRGLLDLAWLAVLIAEVLSLSFSFDVAIPAGRAEGRGAIVWLVAHSSALIRAAACMASVLAAAFLATARRGGPARRSTGSPSSAWWTSGHLAAFAAFYAATGRLVAAMNGGGDVAPVALVWAAAGAATLAAWMLAARPAGAWLRLARGSWKVLAVALVAGCGAVWAGGLTGRLWASLHSGTFAAAAWILSRIEPDVLCDPAARELGAGGFSVTIAPVCSGYEGIGLILALLSGYLIVCRDELKFPQALVLLPAGAALIASLNVLRIVALVLIGAHGRPRVAVGGFHSQAGWLAFNLVGLGLIAGSRGLGAFSKARSDAEDSGPTVNPTAAYLGPLMALLAVAMVTGAASDGAFDLLYPARIAAACAVLWVYRGAYPIRSWAAGLAPASAATPIAIGVAAYLIWVALEPAPEVAAGGTARGLAIPAALAAMGPAAAAAWLSARVLGSVAVVPLAEELAFRGYLQRRLVDADFEAASPREFTWLSFLGPSLAFGLMHQRWIAGTAAGMLYAAAALRRGRLGDAVLAHAATNALIAARVLAGGAWWLWA</sequence>
<feature type="domain" description="CAAX prenyl protease 2/Lysostaphin resistance protein A-like" evidence="9">
    <location>
        <begin position="453"/>
        <end position="546"/>
    </location>
</feature>
<keyword evidence="2" id="KW-1003">Cell membrane</keyword>
<feature type="transmembrane region" description="Helical" evidence="8">
    <location>
        <begin position="537"/>
        <end position="560"/>
    </location>
</feature>
<dbReference type="Pfam" id="PF02517">
    <property type="entry name" value="Rce1-like"/>
    <property type="match status" value="1"/>
</dbReference>
<accession>A0A5B9WFV8</accession>
<dbReference type="Pfam" id="PF09721">
    <property type="entry name" value="Exosortase_EpsH"/>
    <property type="match status" value="1"/>
</dbReference>
<dbReference type="Proteomes" id="UP000324233">
    <property type="component" value="Chromosome"/>
</dbReference>
<dbReference type="RefSeq" id="WP_168222261.1">
    <property type="nucleotide sequence ID" value="NZ_CP042997.1"/>
</dbReference>
<evidence type="ECO:0000256" key="8">
    <source>
        <dbReference type="SAM" id="Phobius"/>
    </source>
</evidence>
<feature type="transmembrane region" description="Helical" evidence="8">
    <location>
        <begin position="133"/>
        <end position="151"/>
    </location>
</feature>
<dbReference type="InterPro" id="IPR019127">
    <property type="entry name" value="Exosortase"/>
</dbReference>
<keyword evidence="6 8" id="KW-1133">Transmembrane helix</keyword>
<evidence type="ECO:0000256" key="5">
    <source>
        <dbReference type="ARBA" id="ARBA00022801"/>
    </source>
</evidence>
<dbReference type="InterPro" id="IPR026420">
    <property type="entry name" value="Exo_VPEID"/>
</dbReference>
<name>A0A5B9WFV8_9BACT</name>
<gene>
    <name evidence="10" type="ORF">OJF2_75050</name>
</gene>
<feature type="transmembrane region" description="Helical" evidence="8">
    <location>
        <begin position="100"/>
        <end position="121"/>
    </location>
</feature>
<dbReference type="AlphaFoldDB" id="A0A5B9WFV8"/>
<proteinExistence type="predicted"/>
<feature type="transmembrane region" description="Helical" evidence="8">
    <location>
        <begin position="433"/>
        <end position="454"/>
    </location>
</feature>
<keyword evidence="7 8" id="KW-0472">Membrane</keyword>
<feature type="transmembrane region" description="Helical" evidence="8">
    <location>
        <begin position="225"/>
        <end position="252"/>
    </location>
</feature>
<dbReference type="InterPro" id="IPR026392">
    <property type="entry name" value="Exo/Archaeosortase_dom"/>
</dbReference>
<dbReference type="GO" id="GO:0006508">
    <property type="term" value="P:proteolysis"/>
    <property type="evidence" value="ECO:0007669"/>
    <property type="project" value="UniProtKB-KW"/>
</dbReference>
<dbReference type="GO" id="GO:0080120">
    <property type="term" value="P:CAAX-box protein maturation"/>
    <property type="evidence" value="ECO:0007669"/>
    <property type="project" value="UniProtKB-ARBA"/>
</dbReference>